<organism evidence="1">
    <name type="scientific">hydrothermal vent metagenome</name>
    <dbReference type="NCBI Taxonomy" id="652676"/>
    <lineage>
        <taxon>unclassified sequences</taxon>
        <taxon>metagenomes</taxon>
        <taxon>ecological metagenomes</taxon>
    </lineage>
</organism>
<sequence>MKLIIKVVLILSIFLNISPIVGAQGVMEKILDFGSDTIFDDQKLLEGYAHKYQEFSKQTLLAMIKDDTLDAYKIAAAVRVFNKRFSTEVVSREKKRVEKLLWRRLHKTESPFVEVEIMYALCRMDRYRYFKSMSIALIQKLDHYNKAVNELAFEYLTVLTDNGNGRAREARRVFNTLRKVLFLSRKRIAKVEKPDARLIQKIKLIRWAIKILGTQEIRKLPKEVLN</sequence>
<dbReference type="AlphaFoldDB" id="A0A3B1DPK9"/>
<dbReference type="EMBL" id="UOGJ01000147">
    <property type="protein sequence ID" value="VAX38008.1"/>
    <property type="molecule type" value="Genomic_DNA"/>
</dbReference>
<name>A0A3B1DPK9_9ZZZZ</name>
<gene>
    <name evidence="1" type="ORF">MNBD_UNCLBAC01-2096</name>
</gene>
<reference evidence="1" key="1">
    <citation type="submission" date="2018-06" db="EMBL/GenBank/DDBJ databases">
        <authorList>
            <person name="Zhirakovskaya E."/>
        </authorList>
    </citation>
    <scope>NUCLEOTIDE SEQUENCE</scope>
</reference>
<feature type="non-terminal residue" evidence="1">
    <location>
        <position position="226"/>
    </location>
</feature>
<protein>
    <submittedName>
        <fullName evidence="1">Uncharacterized protein</fullName>
    </submittedName>
</protein>
<evidence type="ECO:0000313" key="1">
    <source>
        <dbReference type="EMBL" id="VAX38008.1"/>
    </source>
</evidence>
<proteinExistence type="predicted"/>
<accession>A0A3B1DPK9</accession>